<evidence type="ECO:0000313" key="2">
    <source>
        <dbReference type="EMBL" id="PIC21231.1"/>
    </source>
</evidence>
<keyword evidence="3" id="KW-1185">Reference proteome</keyword>
<feature type="region of interest" description="Disordered" evidence="1">
    <location>
        <begin position="1"/>
        <end position="42"/>
    </location>
</feature>
<evidence type="ECO:0000256" key="1">
    <source>
        <dbReference type="SAM" id="MobiDB-lite"/>
    </source>
</evidence>
<evidence type="ECO:0000313" key="3">
    <source>
        <dbReference type="Proteomes" id="UP000230233"/>
    </source>
</evidence>
<dbReference type="EMBL" id="PDUG01000006">
    <property type="protein sequence ID" value="PIC21231.1"/>
    <property type="molecule type" value="Genomic_DNA"/>
</dbReference>
<organism evidence="2 3">
    <name type="scientific">Caenorhabditis nigoni</name>
    <dbReference type="NCBI Taxonomy" id="1611254"/>
    <lineage>
        <taxon>Eukaryota</taxon>
        <taxon>Metazoa</taxon>
        <taxon>Ecdysozoa</taxon>
        <taxon>Nematoda</taxon>
        <taxon>Chromadorea</taxon>
        <taxon>Rhabditida</taxon>
        <taxon>Rhabditina</taxon>
        <taxon>Rhabditomorpha</taxon>
        <taxon>Rhabditoidea</taxon>
        <taxon>Rhabditidae</taxon>
        <taxon>Peloderinae</taxon>
        <taxon>Caenorhabditis</taxon>
    </lineage>
</organism>
<reference evidence="3" key="1">
    <citation type="submission" date="2017-10" db="EMBL/GenBank/DDBJ databases">
        <title>Rapid genome shrinkage in a self-fertile nematode reveals novel sperm competition proteins.</title>
        <authorList>
            <person name="Yin D."/>
            <person name="Schwarz E.M."/>
            <person name="Thomas C.G."/>
            <person name="Felde R.L."/>
            <person name="Korf I.F."/>
            <person name="Cutter A.D."/>
            <person name="Schartner C.M."/>
            <person name="Ralston E.J."/>
            <person name="Meyer B.J."/>
            <person name="Haag E.S."/>
        </authorList>
    </citation>
    <scope>NUCLEOTIDE SEQUENCE [LARGE SCALE GENOMIC DNA]</scope>
    <source>
        <strain evidence="3">JU1422</strain>
    </source>
</reference>
<gene>
    <name evidence="2" type="primary">Cnig_chr_X.g26145</name>
    <name evidence="2" type="ORF">B9Z55_026145</name>
</gene>
<dbReference type="OrthoDB" id="10523312at2759"/>
<dbReference type="AlphaFoldDB" id="A0A2G5T295"/>
<dbReference type="Proteomes" id="UP000230233">
    <property type="component" value="Chromosome X"/>
</dbReference>
<proteinExistence type="predicted"/>
<name>A0A2G5T295_9PELO</name>
<sequence length="156" mass="17494">MRSPHESIQKTRISKICTPPGPSILISKDGHPTSSAASDRGFDKFADDSSQKKIGNRFGIERTNFGYPCLSYDLHVQEEGRTRKEIDDAFRKTLSIAKGIACLMKKHEIHKIILIPGKGRYVLKKKLHIMFEPSTGFCVRPMIDNAGAVVLKQIKK</sequence>
<protein>
    <recommendedName>
        <fullName evidence="4">Smr domain-containing protein</fullName>
    </recommendedName>
</protein>
<comment type="caution">
    <text evidence="2">The sequence shown here is derived from an EMBL/GenBank/DDBJ whole genome shotgun (WGS) entry which is preliminary data.</text>
</comment>
<evidence type="ECO:0008006" key="4">
    <source>
        <dbReference type="Google" id="ProtNLM"/>
    </source>
</evidence>
<accession>A0A2G5T295</accession>